<dbReference type="RefSeq" id="WP_229583961.1">
    <property type="nucleotide sequence ID" value="NZ_BSUC01000004.1"/>
</dbReference>
<dbReference type="PROSITE" id="PS50043">
    <property type="entry name" value="HTH_LUXR_2"/>
    <property type="match status" value="1"/>
</dbReference>
<dbReference type="EMBL" id="JAWHXQ010000002">
    <property type="protein sequence ID" value="MDV0609801.1"/>
    <property type="molecule type" value="Genomic_DNA"/>
</dbReference>
<reference evidence="3" key="1">
    <citation type="submission" date="2023-10" db="EMBL/GenBank/DDBJ databases">
        <title>Surveillance and assessment of the effects of hospital wastewater treatment on clearance of pathogenic bacterial and antimicrobial resistance genes.</title>
        <authorList>
            <person name="Wu Y."/>
        </authorList>
    </citation>
    <scope>NUCLEOTIDE SEQUENCE</scope>
    <source>
        <strain evidence="3">23-M-SY-8</strain>
    </source>
</reference>
<dbReference type="SUPFAM" id="SSF46894">
    <property type="entry name" value="C-terminal effector domain of the bipartite response regulators"/>
    <property type="match status" value="1"/>
</dbReference>
<evidence type="ECO:0000313" key="3">
    <source>
        <dbReference type="EMBL" id="MDV0609801.1"/>
    </source>
</evidence>
<dbReference type="GO" id="GO:0003677">
    <property type="term" value="F:DNA binding"/>
    <property type="evidence" value="ECO:0007669"/>
    <property type="project" value="UniProtKB-KW"/>
</dbReference>
<proteinExistence type="predicted"/>
<name>A0AAE4SFK6_9ENTR</name>
<evidence type="ECO:0000256" key="1">
    <source>
        <dbReference type="ARBA" id="ARBA00023125"/>
    </source>
</evidence>
<protein>
    <recommendedName>
        <fullName evidence="2">HTH luxR-type domain-containing protein</fullName>
    </recommendedName>
</protein>
<dbReference type="GO" id="GO:0006355">
    <property type="term" value="P:regulation of DNA-templated transcription"/>
    <property type="evidence" value="ECO:0007669"/>
    <property type="project" value="InterPro"/>
</dbReference>
<sequence length="45" mass="5036">MTPDECALHLGVSIATIRTHLSALYRKTHTRNQAELLLIIRAIHG</sequence>
<feature type="domain" description="HTH luxR-type" evidence="2">
    <location>
        <begin position="1"/>
        <end position="44"/>
    </location>
</feature>
<keyword evidence="1" id="KW-0238">DNA-binding</keyword>
<organism evidence="3 4">
    <name type="scientific">Klebsiella quasipneumoniae subsp. similipneumoniae</name>
    <dbReference type="NCBI Taxonomy" id="1463164"/>
    <lineage>
        <taxon>Bacteria</taxon>
        <taxon>Pseudomonadati</taxon>
        <taxon>Pseudomonadota</taxon>
        <taxon>Gammaproteobacteria</taxon>
        <taxon>Enterobacterales</taxon>
        <taxon>Enterobacteriaceae</taxon>
        <taxon>Klebsiella/Raoultella group</taxon>
        <taxon>Klebsiella</taxon>
        <taxon>Klebsiella pneumoniae complex</taxon>
    </lineage>
</organism>
<dbReference type="InterPro" id="IPR016032">
    <property type="entry name" value="Sig_transdc_resp-reg_C-effctor"/>
</dbReference>
<dbReference type="Gene3D" id="1.10.10.10">
    <property type="entry name" value="Winged helix-like DNA-binding domain superfamily/Winged helix DNA-binding domain"/>
    <property type="match status" value="1"/>
</dbReference>
<dbReference type="InterPro" id="IPR000792">
    <property type="entry name" value="Tscrpt_reg_LuxR_C"/>
</dbReference>
<accession>A0AAE4SFK6</accession>
<gene>
    <name evidence="3" type="ORF">RZO73_04495</name>
</gene>
<dbReference type="SMR" id="A0AAE4SFK6"/>
<dbReference type="InterPro" id="IPR036388">
    <property type="entry name" value="WH-like_DNA-bd_sf"/>
</dbReference>
<dbReference type="Proteomes" id="UP001187239">
    <property type="component" value="Unassembled WGS sequence"/>
</dbReference>
<comment type="caution">
    <text evidence="3">The sequence shown here is derived from an EMBL/GenBank/DDBJ whole genome shotgun (WGS) entry which is preliminary data.</text>
</comment>
<evidence type="ECO:0000259" key="2">
    <source>
        <dbReference type="PROSITE" id="PS50043"/>
    </source>
</evidence>
<evidence type="ECO:0000313" key="4">
    <source>
        <dbReference type="Proteomes" id="UP001187239"/>
    </source>
</evidence>
<dbReference type="AlphaFoldDB" id="A0AAE4SFK6"/>